<dbReference type="InterPro" id="IPR011049">
    <property type="entry name" value="Serralysin-like_metalloprot_C"/>
</dbReference>
<name>A0A285PFT7_9HYPH</name>
<protein>
    <recommendedName>
        <fullName evidence="3">Hemolysin-type calcium-binding repeat-containing protein</fullName>
    </recommendedName>
</protein>
<dbReference type="SUPFAM" id="SSF51120">
    <property type="entry name" value="beta-Roll"/>
    <property type="match status" value="1"/>
</dbReference>
<dbReference type="AlphaFoldDB" id="A0A285PFT7"/>
<dbReference type="Proteomes" id="UP000219439">
    <property type="component" value="Unassembled WGS sequence"/>
</dbReference>
<gene>
    <name evidence="1" type="ORF">SAMN06265368_3219</name>
</gene>
<feature type="non-terminal residue" evidence="1">
    <location>
        <position position="1"/>
    </location>
</feature>
<sequence length="87" mass="9004">LLGEAGDDIFIFATGDGDDTVMDFVAGAGSDDVIELSGIAGFSSFAEVLAVASDQGSDTLITLDADNSILLKDVSVSDLHQDDFRFA</sequence>
<evidence type="ECO:0008006" key="3">
    <source>
        <dbReference type="Google" id="ProtNLM"/>
    </source>
</evidence>
<reference evidence="1 2" key="1">
    <citation type="submission" date="2017-09" db="EMBL/GenBank/DDBJ databases">
        <authorList>
            <person name="Ehlers B."/>
            <person name="Leendertz F.H."/>
        </authorList>
    </citation>
    <scope>NUCLEOTIDE SEQUENCE [LARGE SCALE GENOMIC DNA]</scope>
    <source>
        <strain evidence="1 2">DSM 18289</strain>
    </source>
</reference>
<dbReference type="EMBL" id="OBEL01000004">
    <property type="protein sequence ID" value="SNZ20117.1"/>
    <property type="molecule type" value="Genomic_DNA"/>
</dbReference>
<keyword evidence="2" id="KW-1185">Reference proteome</keyword>
<dbReference type="Gene3D" id="2.150.10.10">
    <property type="entry name" value="Serralysin-like metalloprotease, C-terminal"/>
    <property type="match status" value="1"/>
</dbReference>
<evidence type="ECO:0000313" key="2">
    <source>
        <dbReference type="Proteomes" id="UP000219439"/>
    </source>
</evidence>
<proteinExistence type="predicted"/>
<evidence type="ECO:0000313" key="1">
    <source>
        <dbReference type="EMBL" id="SNZ20117.1"/>
    </source>
</evidence>
<accession>A0A285PFT7</accession>
<organism evidence="1 2">
    <name type="scientific">Cohaesibacter gelatinilyticus</name>
    <dbReference type="NCBI Taxonomy" id="372072"/>
    <lineage>
        <taxon>Bacteria</taxon>
        <taxon>Pseudomonadati</taxon>
        <taxon>Pseudomonadota</taxon>
        <taxon>Alphaproteobacteria</taxon>
        <taxon>Hyphomicrobiales</taxon>
        <taxon>Cohaesibacteraceae</taxon>
    </lineage>
</organism>